<dbReference type="Proteomes" id="UP000002217">
    <property type="component" value="Chromosome"/>
</dbReference>
<dbReference type="OrthoDB" id="9768004at2"/>
<dbReference type="Gene3D" id="3.90.1580.10">
    <property type="entry name" value="paralog of FGE (formylglycine-generating enzyme)"/>
    <property type="match status" value="1"/>
</dbReference>
<dbReference type="KEGG" id="dae:Dtox_4256"/>
<evidence type="ECO:0000313" key="2">
    <source>
        <dbReference type="Proteomes" id="UP000002217"/>
    </source>
</evidence>
<gene>
    <name evidence="1" type="ordered locus">Dtox_4256</name>
</gene>
<dbReference type="HOGENOM" id="CLU_047671_0_0_9"/>
<organism evidence="1 2">
    <name type="scientific">Desulfofarcimen acetoxidans (strain ATCC 49208 / DSM 771 / KCTC 5769 / VKM B-1644 / 5575)</name>
    <name type="common">Desulfotomaculum acetoxidans</name>
    <dbReference type="NCBI Taxonomy" id="485916"/>
    <lineage>
        <taxon>Bacteria</taxon>
        <taxon>Bacillati</taxon>
        <taxon>Bacillota</taxon>
        <taxon>Clostridia</taxon>
        <taxon>Eubacteriales</taxon>
        <taxon>Peptococcaceae</taxon>
        <taxon>Desulfofarcimen</taxon>
    </lineage>
</organism>
<name>C8VZH8_DESAS</name>
<reference evidence="1 2" key="1">
    <citation type="journal article" date="2009" name="Stand. Genomic Sci.">
        <title>Complete genome sequence of Desulfotomaculum acetoxidans type strain (5575).</title>
        <authorList>
            <person name="Spring S."/>
            <person name="Lapidus A."/>
            <person name="Schroder M."/>
            <person name="Gleim D."/>
            <person name="Sims D."/>
            <person name="Meincke L."/>
            <person name="Glavina Del Rio T."/>
            <person name="Tice H."/>
            <person name="Copeland A."/>
            <person name="Cheng J.F."/>
            <person name="Lucas S."/>
            <person name="Chen F."/>
            <person name="Nolan M."/>
            <person name="Bruce D."/>
            <person name="Goodwin L."/>
            <person name="Pitluck S."/>
            <person name="Ivanova N."/>
            <person name="Mavromatis K."/>
            <person name="Mikhailova N."/>
            <person name="Pati A."/>
            <person name="Chen A."/>
            <person name="Palaniappan K."/>
            <person name="Land M."/>
            <person name="Hauser L."/>
            <person name="Chang Y.J."/>
            <person name="Jeffries C.D."/>
            <person name="Chain P."/>
            <person name="Saunders E."/>
            <person name="Brettin T."/>
            <person name="Detter J.C."/>
            <person name="Goker M."/>
            <person name="Bristow J."/>
            <person name="Eisen J.A."/>
            <person name="Markowitz V."/>
            <person name="Hugenholtz P."/>
            <person name="Kyrpides N.C."/>
            <person name="Klenk H.P."/>
            <person name="Han C."/>
        </authorList>
    </citation>
    <scope>NUCLEOTIDE SEQUENCE [LARGE SCALE GENOMIC DNA]</scope>
    <source>
        <strain evidence="2">ATCC 49208 / DSM 771 / VKM B-1644</strain>
    </source>
</reference>
<sequence length="330" mass="36040">MSFVFSIKDTYRQAVEAMTGGKNTVMYDDKGNPSIMVCIPKGKISDVISGGPNVVHPAFLVDGAEKSEIWVSKYLNIIHDGRAYSIPGQKAAHSMSFDSARAACFAKGPGWHLFTNAEWSYIAHWCIANNYQPRGNDNYGASYEAPWEHGVKESDDKTLVGTGPVTWNHDSSHGGIADLRGNLIEWVDGLKLIDGRIYVHNNNNFNTGNAEGNIIGWVDAGKYMDIIGNTITLNDQLTAASGTKYHAFKSMAVANGVTVPDLLRYLAIYPPVDVSKIKDDRIYVDVTGERLPFRGGARSLGAGAGLLCLDLNSTRTTAYTFRGFRSAYVL</sequence>
<protein>
    <submittedName>
        <fullName evidence="1">Uncharacterized protein</fullName>
    </submittedName>
</protein>
<accession>C8VZH8</accession>
<dbReference type="InterPro" id="IPR016187">
    <property type="entry name" value="CTDL_fold"/>
</dbReference>
<dbReference type="EMBL" id="CP001720">
    <property type="protein sequence ID" value="ACV64923.1"/>
    <property type="molecule type" value="Genomic_DNA"/>
</dbReference>
<dbReference type="eggNOG" id="COG1262">
    <property type="taxonomic scope" value="Bacteria"/>
</dbReference>
<keyword evidence="2" id="KW-1185">Reference proteome</keyword>
<dbReference type="SUPFAM" id="SSF56436">
    <property type="entry name" value="C-type lectin-like"/>
    <property type="match status" value="1"/>
</dbReference>
<dbReference type="InterPro" id="IPR042095">
    <property type="entry name" value="SUMF_sf"/>
</dbReference>
<proteinExistence type="predicted"/>
<dbReference type="RefSeq" id="WP_015759593.1">
    <property type="nucleotide sequence ID" value="NC_013216.1"/>
</dbReference>
<dbReference type="AlphaFoldDB" id="C8VZH8"/>
<evidence type="ECO:0000313" key="1">
    <source>
        <dbReference type="EMBL" id="ACV64923.1"/>
    </source>
</evidence>
<dbReference type="STRING" id="485916.Dtox_4256"/>